<keyword evidence="1" id="KW-1133">Transmembrane helix</keyword>
<feature type="transmembrane region" description="Helical" evidence="1">
    <location>
        <begin position="9"/>
        <end position="32"/>
    </location>
</feature>
<accession>A0ABT1RQW1</accession>
<dbReference type="EMBL" id="JANFXK010000014">
    <property type="protein sequence ID" value="MCQ4637577.1"/>
    <property type="molecule type" value="Genomic_DNA"/>
</dbReference>
<evidence type="ECO:0000313" key="3">
    <source>
        <dbReference type="Proteomes" id="UP001524502"/>
    </source>
</evidence>
<evidence type="ECO:0000313" key="2">
    <source>
        <dbReference type="EMBL" id="MCQ4637577.1"/>
    </source>
</evidence>
<organism evidence="2 3">
    <name type="scientific">Anaerovorax odorimutans</name>
    <dbReference type="NCBI Taxonomy" id="109327"/>
    <lineage>
        <taxon>Bacteria</taxon>
        <taxon>Bacillati</taxon>
        <taxon>Bacillota</taxon>
        <taxon>Clostridia</taxon>
        <taxon>Peptostreptococcales</taxon>
        <taxon>Anaerovoracaceae</taxon>
        <taxon>Anaerovorax</taxon>
    </lineage>
</organism>
<protein>
    <submittedName>
        <fullName evidence="2">Uncharacterized protein</fullName>
    </submittedName>
</protein>
<proteinExistence type="predicted"/>
<reference evidence="2 3" key="1">
    <citation type="submission" date="2022-06" db="EMBL/GenBank/DDBJ databases">
        <title>Isolation of gut microbiota from human fecal samples.</title>
        <authorList>
            <person name="Pamer E.G."/>
            <person name="Barat B."/>
            <person name="Waligurski E."/>
            <person name="Medina S."/>
            <person name="Paddock L."/>
            <person name="Mostad J."/>
        </authorList>
    </citation>
    <scope>NUCLEOTIDE SEQUENCE [LARGE SCALE GENOMIC DNA]</scope>
    <source>
        <strain evidence="2 3">SL.3.17</strain>
    </source>
</reference>
<evidence type="ECO:0000256" key="1">
    <source>
        <dbReference type="SAM" id="Phobius"/>
    </source>
</evidence>
<name>A0ABT1RQW1_9FIRM</name>
<sequence>MSDKLFGRLLICLTALGCVCTAGLVIYTIYLYSNCSIISFIANGR</sequence>
<dbReference type="RefSeq" id="WP_256132764.1">
    <property type="nucleotide sequence ID" value="NZ_JANFXK010000014.1"/>
</dbReference>
<keyword evidence="1" id="KW-0812">Transmembrane</keyword>
<gene>
    <name evidence="2" type="ORF">NE619_12655</name>
</gene>
<keyword evidence="1" id="KW-0472">Membrane</keyword>
<comment type="caution">
    <text evidence="2">The sequence shown here is derived from an EMBL/GenBank/DDBJ whole genome shotgun (WGS) entry which is preliminary data.</text>
</comment>
<keyword evidence="3" id="KW-1185">Reference proteome</keyword>
<dbReference type="Proteomes" id="UP001524502">
    <property type="component" value="Unassembled WGS sequence"/>
</dbReference>